<feature type="region of interest" description="Disordered" evidence="2">
    <location>
        <begin position="1536"/>
        <end position="1559"/>
    </location>
</feature>
<dbReference type="InterPro" id="IPR022043">
    <property type="entry name" value="CAF1A_DD"/>
</dbReference>
<dbReference type="EMBL" id="SNRW01002004">
    <property type="protein sequence ID" value="KAA6394220.1"/>
    <property type="molecule type" value="Genomic_DNA"/>
</dbReference>
<evidence type="ECO:0000259" key="3">
    <source>
        <dbReference type="Pfam" id="PF12253"/>
    </source>
</evidence>
<feature type="region of interest" description="Disordered" evidence="2">
    <location>
        <begin position="84"/>
        <end position="108"/>
    </location>
</feature>
<feature type="compositionally biased region" description="Acidic residues" evidence="2">
    <location>
        <begin position="1550"/>
        <end position="1559"/>
    </location>
</feature>
<feature type="compositionally biased region" description="Low complexity" evidence="2">
    <location>
        <begin position="1059"/>
        <end position="1083"/>
    </location>
</feature>
<feature type="region of interest" description="Disordered" evidence="2">
    <location>
        <begin position="155"/>
        <end position="219"/>
    </location>
</feature>
<evidence type="ECO:0000313" key="4">
    <source>
        <dbReference type="EMBL" id="KAA6394220.1"/>
    </source>
</evidence>
<sequence length="1559" mass="181925">MSHFTWRCLIEPLYVSDFPIRIRYPKKSKQQENQSQTSSQFNENQNIKGNFVFGETQIGFGYDNNVQNDLNDEKGDNINERVNESQYDNVDDHESEENEDEQQIREIKKKYKVGERNIDDEDEEEELTFTNMKLQSRYERRLLKRNQRKEKYLKSEQEGLLQLEEESDDDEDDDEQDDKMDNDIKEDIINDQTINKSNETGIALRTRSGQKKMKEIKKKQERKLLKQQLQQSGGDGIIRKRGVIISVLGLQVRMEYEKEKEKDKEKDKDKSDMIDKTVDGEHLIQKETTQVVSKKERNSWNALPDYSIIQQIPLINSSQQSSSQSSSSSSIQSSDPYFHPSRFLFFQNADSSLPQYSGYFSKLSFFVSGKQPLNDEEGAIDYDADSEDEDEEEEETFGLKEMLKDEEQQRRIEEMREREKKREEQQIEQKKQGKKAKKKQNIGNKIDGKEKTKENDSTLNVQQKVNEKDKQESEQDSEDNEEEEELGHDIDDDDEKDKKADEEEEEEDEEEAEEEIVIESEIQRKNKNIIKDNNNLMKKINDKMKPKDKKREKDRQQEKEKEKTRGEGWMFSALRELLNGTDSSNTKQPNSSFSLQQQKPRNASSAFQYNQAVLEKEGGLQALRLIRGEASLGSCLSGRWGFESSSSQEQSLSYQQQYNGDSIQPSEIEYIGCLFLCRLKGGAETQLKFLGVCQRFDKEKKQLRIVRRRKVAVNQTSEKERNLSLENQEVDKQQQQDQQQYMLESDIYEIKIESEEACDVISMTQQLMKYAILPIPEAERRRRKRAAIMAASASLDGSVLNVEEQIRLQHKQRKERKKRLKMMYQQQKRLVSFHLRMFGTSGVSQEALVVKETINELKRIENEMKLEKIRAKEERRMENIKEKERIHSMQKDEKSLKSSGINIQYDLDVESSSSDDSDTLAKSKNEKENIINDAERIEDEELQDLLHIFENQFKSQEQNNSLRSDQTNEKENEIQTQTEDQLIEQNNQFDITQIIQRRNDRDKNLHEENRKLQKEGFIQILSPVMSVPMVVHLTHTSGPDGGDKRIYPSIRTRVKIKDQSQQQTNISLQSSSTTTTESSSTTQNDQFPQFIRLPISYDLPRVYKCSIKGDKLREFFLECLPGSSDLDEAAAKFEFKNPEYHRRLNMIYLQRIRNEIAIREKKGKKKWILKDGVKEALENDMNKGKQNIEKELNEEEKQGMEKDLDLSNNILEKDDNQTQSTIQTEITTSSTQQSSSQLNQTSTPLFDLKSSFVYGFFQMNEYEPFPLPDDISEKITKAEQEAEDKEKEKEEKEEKAMSLWFGEHGTGEVQTGNVLRKGDKTYLVPLTELNYKQLNRLRVQSIQLLHAIDTSSALRGDRISSGFGNLNLDQNIISQRNSLSETKENLLIKETDQEQQINNQQYESTQSNNNSFPYWFPNRYYPLGPPAPFNIPGLSEKLKIYQIEEQKTSNIDTIDLTRSPIRRIGKLKSPEKTQQQNKRDQTTGKKRGRKAKVQKIESEMIKDDEIEIVDDNQHNDQNDQNQVNQIVIRNETEIDLEQSDSSEIPGEINLESDDEFLIN</sequence>
<feature type="compositionally biased region" description="Low complexity" evidence="2">
    <location>
        <begin position="1217"/>
        <end position="1239"/>
    </location>
</feature>
<name>A0A5J4WGS4_9EUKA</name>
<feature type="compositionally biased region" description="Polar residues" evidence="2">
    <location>
        <begin position="190"/>
        <end position="200"/>
    </location>
</feature>
<feature type="compositionally biased region" description="Low complexity" evidence="2">
    <location>
        <begin position="316"/>
        <end position="334"/>
    </location>
</feature>
<feature type="compositionally biased region" description="Polar residues" evidence="2">
    <location>
        <begin position="956"/>
        <end position="965"/>
    </location>
</feature>
<feature type="compositionally biased region" description="Basic residues" evidence="2">
    <location>
        <begin position="208"/>
        <end position="219"/>
    </location>
</feature>
<proteinExistence type="predicted"/>
<feature type="compositionally biased region" description="Acidic residues" evidence="2">
    <location>
        <begin position="474"/>
        <end position="495"/>
    </location>
</feature>
<feature type="region of interest" description="Disordered" evidence="2">
    <location>
        <begin position="1214"/>
        <end position="1239"/>
    </location>
</feature>
<feature type="region of interest" description="Disordered" evidence="2">
    <location>
        <begin position="316"/>
        <end position="335"/>
    </location>
</feature>
<feature type="region of interest" description="Disordered" evidence="2">
    <location>
        <begin position="256"/>
        <end position="280"/>
    </location>
</feature>
<evidence type="ECO:0000256" key="1">
    <source>
        <dbReference type="SAM" id="Coils"/>
    </source>
</evidence>
<feature type="compositionally biased region" description="Acidic residues" evidence="2">
    <location>
        <begin position="163"/>
        <end position="178"/>
    </location>
</feature>
<gene>
    <name evidence="4" type="ORF">EZS28_010252</name>
</gene>
<evidence type="ECO:0000313" key="5">
    <source>
        <dbReference type="Proteomes" id="UP000324800"/>
    </source>
</evidence>
<feature type="compositionally biased region" description="Basic and acidic residues" evidence="2">
    <location>
        <begin position="179"/>
        <end position="188"/>
    </location>
</feature>
<comment type="caution">
    <text evidence="4">The sequence shown here is derived from an EMBL/GenBank/DDBJ whole genome shotgun (WGS) entry which is preliminary data.</text>
</comment>
<feature type="compositionally biased region" description="Acidic residues" evidence="2">
    <location>
        <begin position="502"/>
        <end position="518"/>
    </location>
</feature>
<feature type="compositionally biased region" description="Polar residues" evidence="2">
    <location>
        <begin position="31"/>
        <end position="45"/>
    </location>
</feature>
<feature type="compositionally biased region" description="Basic and acidic residues" evidence="2">
    <location>
        <begin position="397"/>
        <end position="431"/>
    </location>
</feature>
<evidence type="ECO:0000256" key="2">
    <source>
        <dbReference type="SAM" id="MobiDB-lite"/>
    </source>
</evidence>
<feature type="compositionally biased region" description="Basic residues" evidence="2">
    <location>
        <begin position="1484"/>
        <end position="1493"/>
    </location>
</feature>
<feature type="region of interest" description="Disordered" evidence="2">
    <location>
        <begin position="1055"/>
        <end position="1085"/>
    </location>
</feature>
<feature type="compositionally biased region" description="Acidic residues" evidence="2">
    <location>
        <begin position="89"/>
        <end position="101"/>
    </location>
</feature>
<feature type="compositionally biased region" description="Acidic residues" evidence="2">
    <location>
        <begin position="907"/>
        <end position="918"/>
    </location>
</feature>
<feature type="region of interest" description="Disordered" evidence="2">
    <location>
        <begin position="907"/>
        <end position="934"/>
    </location>
</feature>
<feature type="compositionally biased region" description="Basic and acidic residues" evidence="2">
    <location>
        <begin position="446"/>
        <end position="456"/>
    </location>
</feature>
<feature type="compositionally biased region" description="Acidic residues" evidence="2">
    <location>
        <begin position="374"/>
        <end position="396"/>
    </location>
</feature>
<feature type="region of interest" description="Disordered" evidence="2">
    <location>
        <begin position="373"/>
        <end position="601"/>
    </location>
</feature>
<organism evidence="4 5">
    <name type="scientific">Streblomastix strix</name>
    <dbReference type="NCBI Taxonomy" id="222440"/>
    <lineage>
        <taxon>Eukaryota</taxon>
        <taxon>Metamonada</taxon>
        <taxon>Preaxostyla</taxon>
        <taxon>Oxymonadida</taxon>
        <taxon>Streblomastigidae</taxon>
        <taxon>Streblomastix</taxon>
    </lineage>
</organism>
<feature type="compositionally biased region" description="Polar residues" evidence="2">
    <location>
        <begin position="580"/>
        <end position="601"/>
    </location>
</feature>
<feature type="compositionally biased region" description="Basic and acidic residues" evidence="2">
    <location>
        <begin position="919"/>
        <end position="934"/>
    </location>
</feature>
<feature type="domain" description="Chromatin assembly factor 1 subunit A dimerization" evidence="3">
    <location>
        <begin position="350"/>
        <end position="413"/>
    </location>
</feature>
<feature type="compositionally biased region" description="Basic and acidic residues" evidence="2">
    <location>
        <begin position="539"/>
        <end position="566"/>
    </location>
</feature>
<feature type="region of interest" description="Disordered" evidence="2">
    <location>
        <begin position="1468"/>
        <end position="1494"/>
    </location>
</feature>
<dbReference type="Pfam" id="PF12253">
    <property type="entry name" value="CAF1A_dimeriz"/>
    <property type="match status" value="1"/>
</dbReference>
<protein>
    <recommendedName>
        <fullName evidence="3">Chromatin assembly factor 1 subunit A dimerization domain-containing protein</fullName>
    </recommendedName>
</protein>
<feature type="coiled-coil region" evidence="1">
    <location>
        <begin position="850"/>
        <end position="883"/>
    </location>
</feature>
<reference evidence="4 5" key="1">
    <citation type="submission" date="2019-03" db="EMBL/GenBank/DDBJ databases">
        <title>Single cell metagenomics reveals metabolic interactions within the superorganism composed of flagellate Streblomastix strix and complex community of Bacteroidetes bacteria on its surface.</title>
        <authorList>
            <person name="Treitli S.C."/>
            <person name="Kolisko M."/>
            <person name="Husnik F."/>
            <person name="Keeling P."/>
            <person name="Hampl V."/>
        </authorList>
    </citation>
    <scope>NUCLEOTIDE SEQUENCE [LARGE SCALE GENOMIC DNA]</scope>
    <source>
        <strain evidence="4">ST1C</strain>
    </source>
</reference>
<dbReference type="Proteomes" id="UP000324800">
    <property type="component" value="Unassembled WGS sequence"/>
</dbReference>
<accession>A0A5J4WGS4</accession>
<feature type="region of interest" description="Disordered" evidence="2">
    <location>
        <begin position="26"/>
        <end position="45"/>
    </location>
</feature>
<keyword evidence="1" id="KW-0175">Coiled coil</keyword>
<feature type="region of interest" description="Disordered" evidence="2">
    <location>
        <begin position="956"/>
        <end position="982"/>
    </location>
</feature>